<organism evidence="2 3">
    <name type="scientific">Pontibacter populi</name>
    <dbReference type="NCBI Taxonomy" id="890055"/>
    <lineage>
        <taxon>Bacteria</taxon>
        <taxon>Pseudomonadati</taxon>
        <taxon>Bacteroidota</taxon>
        <taxon>Cytophagia</taxon>
        <taxon>Cytophagales</taxon>
        <taxon>Hymenobacteraceae</taxon>
        <taxon>Pontibacter</taxon>
    </lineage>
</organism>
<dbReference type="Proteomes" id="UP001476807">
    <property type="component" value="Unassembled WGS sequence"/>
</dbReference>
<keyword evidence="1" id="KW-0732">Signal</keyword>
<evidence type="ECO:0000313" key="3">
    <source>
        <dbReference type="Proteomes" id="UP001476807"/>
    </source>
</evidence>
<evidence type="ECO:0000256" key="1">
    <source>
        <dbReference type="SAM" id="SignalP"/>
    </source>
</evidence>
<name>A0ABV1RXW3_9BACT</name>
<comment type="caution">
    <text evidence="2">The sequence shown here is derived from an EMBL/GenBank/DDBJ whole genome shotgun (WGS) entry which is preliminary data.</text>
</comment>
<keyword evidence="3" id="KW-1185">Reference proteome</keyword>
<dbReference type="RefSeq" id="WP_350413925.1">
    <property type="nucleotide sequence ID" value="NZ_JBEOKT010000020.1"/>
</dbReference>
<dbReference type="InterPro" id="IPR046661">
    <property type="entry name" value="DUF6770"/>
</dbReference>
<feature type="chain" id="PRO_5046239072" evidence="1">
    <location>
        <begin position="23"/>
        <end position="525"/>
    </location>
</feature>
<proteinExistence type="predicted"/>
<dbReference type="Pfam" id="PF20559">
    <property type="entry name" value="DUF6770"/>
    <property type="match status" value="1"/>
</dbReference>
<sequence length="525" mass="58909">MKKSLHLLLTCFFVLSTLASYGQTQTLTGFKSFSKKALTPIYDGSEVKGYTMFYRADKADKKNDNFGLDFYDQNLQKVKTVLIPKERHFTHLIRSAYNGEAFSFYFYNAKSRSLELDVFDKSLTKIASKRFEDISKADMQMAGQEIQMPGNGENKAMGGLNIYAVPGKGFIKNGFTGMMKGYSLEMLDNKLNLLWTSKSDEKSKEYESVLINEVTNNYVLATLARRPNMMSKKFSFSMIAIDIKTGKTLFDIAIENDSKEQLSLSSFTFDEVNKEFVAMGEYYALDDKPLINKSQGFYVKRVGTDGKEKGKQFYSWSKDINPLLPAAAKKSIEEGFVNFVHKIIRSADGKQHIVAEQYKVKADGVGIALAVMGGGTSTAKGVIGNMMIYSLNADHKIDKVSFFEKDQTDWPLIPGSGFYGAGLIGHVINMTGGFDYQFTQLEKDQISFNTAYLNYRDVKNSKVDEKTLVNIIYSGEAAPVTDKMKMTLAKGIRSYVYPAKPGYVLVLNNEVEASKLEMKLVKLNK</sequence>
<feature type="signal peptide" evidence="1">
    <location>
        <begin position="1"/>
        <end position="22"/>
    </location>
</feature>
<gene>
    <name evidence="2" type="ORF">ABS362_16960</name>
</gene>
<reference evidence="2 3" key="1">
    <citation type="submission" date="2024-06" db="EMBL/GenBank/DDBJ databases">
        <title>Pontibacter populi HYL7-15.</title>
        <authorList>
            <person name="Kim M.K."/>
        </authorList>
    </citation>
    <scope>NUCLEOTIDE SEQUENCE [LARGE SCALE GENOMIC DNA]</scope>
    <source>
        <strain evidence="2 3">HYL7-15</strain>
    </source>
</reference>
<protein>
    <submittedName>
        <fullName evidence="2">DUF6770 family protein</fullName>
    </submittedName>
</protein>
<accession>A0ABV1RXW3</accession>
<dbReference type="EMBL" id="JBEOKT010000020">
    <property type="protein sequence ID" value="MER2999244.1"/>
    <property type="molecule type" value="Genomic_DNA"/>
</dbReference>
<evidence type="ECO:0000313" key="2">
    <source>
        <dbReference type="EMBL" id="MER2999244.1"/>
    </source>
</evidence>